<gene>
    <name evidence="1" type="ORF">JD79_01748</name>
</gene>
<reference evidence="2" key="1">
    <citation type="submission" date="2018-05" db="EMBL/GenBank/DDBJ databases">
        <authorList>
            <person name="Klenk H.-P."/>
            <person name="Huntemann M."/>
            <person name="Clum A."/>
            <person name="Pillay M."/>
            <person name="Palaniappan K."/>
            <person name="Varghese N."/>
            <person name="Mikhailova N."/>
            <person name="Stamatis D."/>
            <person name="Reddy T."/>
            <person name="Daum C."/>
            <person name="Shapiro N."/>
            <person name="Ivanova N."/>
            <person name="Kyrpides N."/>
            <person name="Woyke T."/>
        </authorList>
    </citation>
    <scope>NUCLEOTIDE SEQUENCE [LARGE SCALE GENOMIC DNA]</scope>
    <source>
        <strain evidence="2">DSM 45417</strain>
    </source>
</reference>
<accession>A0A317QLP3</accession>
<evidence type="ECO:0000313" key="1">
    <source>
        <dbReference type="EMBL" id="PWW22590.1"/>
    </source>
</evidence>
<name>A0A317QLP3_9ACTN</name>
<organism evidence="1 2">
    <name type="scientific">Geodermatophilus normandii</name>
    <dbReference type="NCBI Taxonomy" id="1137989"/>
    <lineage>
        <taxon>Bacteria</taxon>
        <taxon>Bacillati</taxon>
        <taxon>Actinomycetota</taxon>
        <taxon>Actinomycetes</taxon>
        <taxon>Geodermatophilales</taxon>
        <taxon>Geodermatophilaceae</taxon>
        <taxon>Geodermatophilus</taxon>
    </lineage>
</organism>
<comment type="caution">
    <text evidence="1">The sequence shown here is derived from an EMBL/GenBank/DDBJ whole genome shotgun (WGS) entry which is preliminary data.</text>
</comment>
<keyword evidence="2" id="KW-1185">Reference proteome</keyword>
<dbReference type="Proteomes" id="UP000246661">
    <property type="component" value="Unassembled WGS sequence"/>
</dbReference>
<evidence type="ECO:0000313" key="2">
    <source>
        <dbReference type="Proteomes" id="UP000246661"/>
    </source>
</evidence>
<dbReference type="AlphaFoldDB" id="A0A317QLP3"/>
<sequence>MSACRVRGPRAYGQLASPLLLRTQHTGCVRDLNEAAERQQRVFDRAVAREREAIAAHERAATFHDATGEVLAQAALGELNPERSAGMARRAANERRLADTARERARTARARLAAEGVTVEE</sequence>
<proteinExistence type="predicted"/>
<protein>
    <submittedName>
        <fullName evidence="1">Uncharacterized protein</fullName>
    </submittedName>
</protein>
<dbReference type="EMBL" id="QGTX01000001">
    <property type="protein sequence ID" value="PWW22590.1"/>
    <property type="molecule type" value="Genomic_DNA"/>
</dbReference>